<dbReference type="InterPro" id="IPR051068">
    <property type="entry name" value="MFS_Domain-Containing_Protein"/>
</dbReference>
<organism evidence="5 6">
    <name type="scientific">Parelaphostrongylus tenuis</name>
    <name type="common">Meningeal worm</name>
    <dbReference type="NCBI Taxonomy" id="148309"/>
    <lineage>
        <taxon>Eukaryota</taxon>
        <taxon>Metazoa</taxon>
        <taxon>Ecdysozoa</taxon>
        <taxon>Nematoda</taxon>
        <taxon>Chromadorea</taxon>
        <taxon>Rhabditida</taxon>
        <taxon>Rhabditina</taxon>
        <taxon>Rhabditomorpha</taxon>
        <taxon>Strongyloidea</taxon>
        <taxon>Metastrongylidae</taxon>
        <taxon>Parelaphostrongylus</taxon>
    </lineage>
</organism>
<evidence type="ECO:0000313" key="5">
    <source>
        <dbReference type="EMBL" id="KAJ1354218.1"/>
    </source>
</evidence>
<dbReference type="PANTHER" id="PTHR23510:SF25">
    <property type="entry name" value="MFS DOMAIN-CONTAINING PROTEIN"/>
    <property type="match status" value="1"/>
</dbReference>
<evidence type="ECO:0000313" key="6">
    <source>
        <dbReference type="Proteomes" id="UP001196413"/>
    </source>
</evidence>
<dbReference type="GO" id="GO:0005765">
    <property type="term" value="C:lysosomal membrane"/>
    <property type="evidence" value="ECO:0007669"/>
    <property type="project" value="TreeGrafter"/>
</dbReference>
<evidence type="ECO:0000256" key="3">
    <source>
        <dbReference type="ARBA" id="ARBA00022989"/>
    </source>
</evidence>
<keyword evidence="6" id="KW-1185">Reference proteome</keyword>
<dbReference type="Proteomes" id="UP001196413">
    <property type="component" value="Unassembled WGS sequence"/>
</dbReference>
<sequence length="146" mass="16904">MTNETHGLRSLSVDGNTRLITLVDQMKQERILRKCTIMGSSTTLRSYIAVISTTKDRARTCSVIVIANMFSILVGPICQLIFASIRYSGFVLIENISEVSHLFGTDLDCHFYKLRLSRHYPLRTKGRRFDEDYRWCLGKDYFRLNI</sequence>
<gene>
    <name evidence="5" type="ORF">KIN20_011093</name>
</gene>
<protein>
    <submittedName>
        <fullName evidence="5">Uncharacterized protein</fullName>
    </submittedName>
</protein>
<dbReference type="PANTHER" id="PTHR23510">
    <property type="entry name" value="INNER MEMBRANE TRANSPORT PROTEIN YAJR"/>
    <property type="match status" value="1"/>
</dbReference>
<reference evidence="5" key="1">
    <citation type="submission" date="2021-06" db="EMBL/GenBank/DDBJ databases">
        <title>Parelaphostrongylus tenuis whole genome reference sequence.</title>
        <authorList>
            <person name="Garwood T.J."/>
            <person name="Larsen P.A."/>
            <person name="Fountain-Jones N.M."/>
            <person name="Garbe J.R."/>
            <person name="Macchietto M.G."/>
            <person name="Kania S.A."/>
            <person name="Gerhold R.W."/>
            <person name="Richards J.E."/>
            <person name="Wolf T.M."/>
        </authorList>
    </citation>
    <scope>NUCLEOTIDE SEQUENCE</scope>
    <source>
        <strain evidence="5">MNPRO001-30</strain>
        <tissue evidence="5">Meninges</tissue>
    </source>
</reference>
<keyword evidence="4" id="KW-0472">Membrane</keyword>
<keyword evidence="3" id="KW-1133">Transmembrane helix</keyword>
<proteinExistence type="predicted"/>
<comment type="subcellular location">
    <subcellularLocation>
        <location evidence="1">Membrane</location>
        <topology evidence="1">Multi-pass membrane protein</topology>
    </subcellularLocation>
</comment>
<name>A0AAD5MCC0_PARTN</name>
<dbReference type="EMBL" id="JAHQIW010001998">
    <property type="protein sequence ID" value="KAJ1354218.1"/>
    <property type="molecule type" value="Genomic_DNA"/>
</dbReference>
<comment type="caution">
    <text evidence="5">The sequence shown here is derived from an EMBL/GenBank/DDBJ whole genome shotgun (WGS) entry which is preliminary data.</text>
</comment>
<keyword evidence="2" id="KW-0812">Transmembrane</keyword>
<evidence type="ECO:0000256" key="2">
    <source>
        <dbReference type="ARBA" id="ARBA00022692"/>
    </source>
</evidence>
<evidence type="ECO:0000256" key="1">
    <source>
        <dbReference type="ARBA" id="ARBA00004141"/>
    </source>
</evidence>
<accession>A0AAD5MCC0</accession>
<dbReference type="AlphaFoldDB" id="A0AAD5MCC0"/>
<evidence type="ECO:0000256" key="4">
    <source>
        <dbReference type="ARBA" id="ARBA00023136"/>
    </source>
</evidence>